<dbReference type="PANTHER" id="PTHR24321">
    <property type="entry name" value="DEHYDROGENASES, SHORT CHAIN"/>
    <property type="match status" value="1"/>
</dbReference>
<dbReference type="Pfam" id="PF13561">
    <property type="entry name" value="adh_short_C2"/>
    <property type="match status" value="1"/>
</dbReference>
<comment type="caution">
    <text evidence="3">The sequence shown here is derived from an EMBL/GenBank/DDBJ whole genome shotgun (WGS) entry which is preliminary data.</text>
</comment>
<evidence type="ECO:0000256" key="2">
    <source>
        <dbReference type="ARBA" id="ARBA00023002"/>
    </source>
</evidence>
<dbReference type="RefSeq" id="WP_162364727.1">
    <property type="nucleotide sequence ID" value="NZ_WUBS01000003.1"/>
</dbReference>
<name>A0A845SB38_9GAMM</name>
<dbReference type="Proteomes" id="UP000461443">
    <property type="component" value="Unassembled WGS sequence"/>
</dbReference>
<keyword evidence="2" id="KW-0560">Oxidoreductase</keyword>
<evidence type="ECO:0000313" key="4">
    <source>
        <dbReference type="Proteomes" id="UP000461443"/>
    </source>
</evidence>
<reference evidence="3 4" key="2">
    <citation type="submission" date="2020-02" db="EMBL/GenBank/DDBJ databases">
        <title>The new genus of Enterobacteriales.</title>
        <authorList>
            <person name="Kim I.S."/>
        </authorList>
    </citation>
    <scope>NUCLEOTIDE SEQUENCE [LARGE SCALE GENOMIC DNA]</scope>
    <source>
        <strain evidence="3 4">SAP-6</strain>
    </source>
</reference>
<dbReference type="EMBL" id="WUBS01000003">
    <property type="protein sequence ID" value="NDL62033.1"/>
    <property type="molecule type" value="Genomic_DNA"/>
</dbReference>
<protein>
    <submittedName>
        <fullName evidence="3">SDR family oxidoreductase</fullName>
    </submittedName>
</protein>
<dbReference type="InterPro" id="IPR002347">
    <property type="entry name" value="SDR_fam"/>
</dbReference>
<dbReference type="FunFam" id="3.40.50.720:FF:000084">
    <property type="entry name" value="Short-chain dehydrogenase reductase"/>
    <property type="match status" value="1"/>
</dbReference>
<dbReference type="PRINTS" id="PR00081">
    <property type="entry name" value="GDHRDH"/>
</dbReference>
<proteinExistence type="inferred from homology"/>
<gene>
    <name evidence="3" type="ORF">GRH90_04565</name>
</gene>
<reference evidence="3 4" key="1">
    <citation type="submission" date="2019-12" db="EMBL/GenBank/DDBJ databases">
        <authorList>
            <person name="Lee S.D."/>
        </authorList>
    </citation>
    <scope>NUCLEOTIDE SEQUENCE [LARGE SCALE GENOMIC DNA]</scope>
    <source>
        <strain evidence="3 4">SAP-6</strain>
    </source>
</reference>
<sequence length="254" mass="26530">MSSELAGKTIIVTGAGSGIGKASARLFAMAGAYLLLADVNVKNGESLANELTANGKMARFIRTDVSSEDDVRAMVDAALDSFSRIDGAFNNAGVGYSNKRLHLVEQAEWHHTLGIDLTGVFLCMKYEIAAMLKTGGGSIVNTGSVASILALPAAPEYVTARHGILGPTRSAALDYGKDKIRVNVIYPGATDTPMINVQQQKRIAAQEKGTSHQPVLGRSGSAEEVGQGALWLLSDAASYVTGSALTVDGGFTLQ</sequence>
<dbReference type="SUPFAM" id="SSF51735">
    <property type="entry name" value="NAD(P)-binding Rossmann-fold domains"/>
    <property type="match status" value="1"/>
</dbReference>
<dbReference type="Gene3D" id="3.40.50.720">
    <property type="entry name" value="NAD(P)-binding Rossmann-like Domain"/>
    <property type="match status" value="1"/>
</dbReference>
<dbReference type="PRINTS" id="PR00080">
    <property type="entry name" value="SDRFAMILY"/>
</dbReference>
<accession>A0A845SB38</accession>
<comment type="similarity">
    <text evidence="1">Belongs to the short-chain dehydrogenases/reductases (SDR) family.</text>
</comment>
<dbReference type="InterPro" id="IPR036291">
    <property type="entry name" value="NAD(P)-bd_dom_sf"/>
</dbReference>
<organism evidence="3 4">
    <name type="scientific">Acerihabitans arboris</name>
    <dbReference type="NCBI Taxonomy" id="2691583"/>
    <lineage>
        <taxon>Bacteria</taxon>
        <taxon>Pseudomonadati</taxon>
        <taxon>Pseudomonadota</taxon>
        <taxon>Gammaproteobacteria</taxon>
        <taxon>Enterobacterales</taxon>
        <taxon>Pectobacteriaceae</taxon>
        <taxon>Acerihabitans</taxon>
    </lineage>
</organism>
<evidence type="ECO:0000256" key="1">
    <source>
        <dbReference type="ARBA" id="ARBA00006484"/>
    </source>
</evidence>
<keyword evidence="4" id="KW-1185">Reference proteome</keyword>
<evidence type="ECO:0000313" key="3">
    <source>
        <dbReference type="EMBL" id="NDL62033.1"/>
    </source>
</evidence>
<dbReference type="AlphaFoldDB" id="A0A845SB38"/>
<dbReference type="GO" id="GO:0016491">
    <property type="term" value="F:oxidoreductase activity"/>
    <property type="evidence" value="ECO:0007669"/>
    <property type="project" value="UniProtKB-KW"/>
</dbReference>
<dbReference type="PANTHER" id="PTHR24321:SF8">
    <property type="entry name" value="ESTRADIOL 17-BETA-DEHYDROGENASE 8-RELATED"/>
    <property type="match status" value="1"/>
</dbReference>